<dbReference type="PROSITE" id="PS50878">
    <property type="entry name" value="RT_POL"/>
    <property type="match status" value="1"/>
</dbReference>
<dbReference type="SUPFAM" id="SSF56672">
    <property type="entry name" value="DNA/RNA polymerases"/>
    <property type="match status" value="1"/>
</dbReference>
<dbReference type="PANTHER" id="PTHR33332">
    <property type="entry name" value="REVERSE TRANSCRIPTASE DOMAIN-CONTAINING PROTEIN"/>
    <property type="match status" value="1"/>
</dbReference>
<name>A0A2H9T4Q5_9ZZZZ</name>
<dbReference type="InterPro" id="IPR043502">
    <property type="entry name" value="DNA/RNA_pol_sf"/>
</dbReference>
<dbReference type="AlphaFoldDB" id="A0A2H9T4Q5"/>
<comment type="caution">
    <text evidence="2">The sequence shown here is derived from an EMBL/GenBank/DDBJ whole genome shotgun (WGS) entry which is preliminary data.</text>
</comment>
<reference evidence="2" key="1">
    <citation type="journal article" date="2017" name="Appl. Environ. Microbiol.">
        <title>Molecular characterization of an Endozoicomonas-like organism causing infection in king scallop Pecten maximus L.</title>
        <authorList>
            <person name="Cano I."/>
            <person name="van Aerle R."/>
            <person name="Ross S."/>
            <person name="Verner-Jeffreys D.W."/>
            <person name="Paley R.K."/>
            <person name="Rimmer G."/>
            <person name="Ryder D."/>
            <person name="Hooper P."/>
            <person name="Stone D."/>
            <person name="Feist S.W."/>
        </authorList>
    </citation>
    <scope>NUCLEOTIDE SEQUENCE</scope>
</reference>
<gene>
    <name evidence="2" type="ORF">CI610_02880</name>
</gene>
<sequence length="592" mass="68405">MNEQDSPYSNRKYNPKKLFSYIKTTRKENTDITSLRKDGHLTTDPTVKANILNHEFQAAFTTEHNNNIPDKGPSPHPTMPQIHITRNGVDKLLGNINPHKATGPDQIHGKILKQLKDPIAPILTKIFNTSLSSGTLPHDWKHANVNPIYKKGDKHNPTNYRPISLTCIACKIMEHIITSATMKHLEDNNILYNLQHGFRSSRSCETQLATFIHDLTLNNNTNKQTDIVIMDFAKAFDKVPHKRLQYKLKYYGITGNTLTWITDFLTHRTQTVLLEGKQSDKVQVTSGVPQGTCLGPILFLIYINDLPDYIKHSTLRLFADDSIIYKTIHNIDDAHKLQQDINAAGQWEQDWLMKFHPNKCNIISTSNKRTKTTYNYKLHDHTLQQVDASKYLGLTLQKNLKWDTHINNITANANRSLGFLKRNLKINSQHIKEHAYKALVRPKLEYCSSIWDPHNTNQINQIEKIQRRAARYVQNRYHNTSSVQDMMDKLNWSTLQTRRLKTRLILLYKIIHHHVAIDPHGIMHPADPRTRQTHPYTFRHLSATNDTYKYSFFPHTITQWNLLPVAAVQCTTLEIFKAHIHNAALDDLKHTP</sequence>
<evidence type="ECO:0000313" key="2">
    <source>
        <dbReference type="EMBL" id="PJE78188.1"/>
    </source>
</evidence>
<protein>
    <recommendedName>
        <fullName evidence="1">Reverse transcriptase domain-containing protein</fullName>
    </recommendedName>
</protein>
<dbReference type="Pfam" id="PF00078">
    <property type="entry name" value="RVT_1"/>
    <property type="match status" value="1"/>
</dbReference>
<dbReference type="EMBL" id="NSIT01000239">
    <property type="protein sequence ID" value="PJE78188.1"/>
    <property type="molecule type" value="Genomic_DNA"/>
</dbReference>
<feature type="domain" description="Reverse transcriptase" evidence="1">
    <location>
        <begin position="129"/>
        <end position="396"/>
    </location>
</feature>
<evidence type="ECO:0000259" key="1">
    <source>
        <dbReference type="PROSITE" id="PS50878"/>
    </source>
</evidence>
<proteinExistence type="predicted"/>
<dbReference type="CDD" id="cd01650">
    <property type="entry name" value="RT_nLTR_like"/>
    <property type="match status" value="1"/>
</dbReference>
<accession>A0A2H9T4Q5</accession>
<dbReference type="InterPro" id="IPR000477">
    <property type="entry name" value="RT_dom"/>
</dbReference>
<organism evidence="2">
    <name type="scientific">invertebrate metagenome</name>
    <dbReference type="NCBI Taxonomy" id="1711999"/>
    <lineage>
        <taxon>unclassified sequences</taxon>
        <taxon>metagenomes</taxon>
        <taxon>organismal metagenomes</taxon>
    </lineage>
</organism>